<comment type="caution">
    <text evidence="2">The sequence shown here is derived from an EMBL/GenBank/DDBJ whole genome shotgun (WGS) entry which is preliminary data.</text>
</comment>
<dbReference type="Pfam" id="PF13408">
    <property type="entry name" value="Zn_ribbon_recom"/>
    <property type="match status" value="1"/>
</dbReference>
<keyword evidence="3" id="KW-1185">Reference proteome</keyword>
<evidence type="ECO:0000259" key="1">
    <source>
        <dbReference type="Pfam" id="PF13408"/>
    </source>
</evidence>
<protein>
    <submittedName>
        <fullName evidence="2">Zinc ribbon domain-containing protein</fullName>
    </submittedName>
</protein>
<dbReference type="EMBL" id="JAGSOG010000108">
    <property type="protein sequence ID" value="MBR7835751.1"/>
    <property type="molecule type" value="Genomic_DNA"/>
</dbReference>
<evidence type="ECO:0000313" key="2">
    <source>
        <dbReference type="EMBL" id="MBR7835751.1"/>
    </source>
</evidence>
<sequence length="77" mass="8813">MQRAVGNGGEYFYWFCRGRQQGLCDMPYIPIDVLEEAVARYYGDVLVLEPEWLTAVREGVDMAVAAERGLPEDLREQ</sequence>
<evidence type="ECO:0000313" key="3">
    <source>
        <dbReference type="Proteomes" id="UP000675781"/>
    </source>
</evidence>
<name>A0A941IUM5_9ACTN</name>
<dbReference type="AlphaFoldDB" id="A0A941IUM5"/>
<proteinExistence type="predicted"/>
<dbReference type="InterPro" id="IPR025827">
    <property type="entry name" value="Zn_ribbon_recom_dom"/>
</dbReference>
<gene>
    <name evidence="2" type="ORF">KDL01_20930</name>
</gene>
<organism evidence="2 3">
    <name type="scientific">Actinospica durhamensis</name>
    <dbReference type="NCBI Taxonomy" id="1508375"/>
    <lineage>
        <taxon>Bacteria</taxon>
        <taxon>Bacillati</taxon>
        <taxon>Actinomycetota</taxon>
        <taxon>Actinomycetes</taxon>
        <taxon>Catenulisporales</taxon>
        <taxon>Actinospicaceae</taxon>
        <taxon>Actinospica</taxon>
    </lineage>
</organism>
<dbReference type="Proteomes" id="UP000675781">
    <property type="component" value="Unassembled WGS sequence"/>
</dbReference>
<feature type="domain" description="Recombinase zinc beta ribbon" evidence="1">
    <location>
        <begin position="3"/>
        <end position="41"/>
    </location>
</feature>
<reference evidence="2" key="1">
    <citation type="submission" date="2021-04" db="EMBL/GenBank/DDBJ databases">
        <title>Genome based classification of Actinospica acidithermotolerans sp. nov., an actinobacterium isolated from an Indonesian hot spring.</title>
        <authorList>
            <person name="Kusuma A.B."/>
            <person name="Putra K.E."/>
            <person name="Nafisah S."/>
            <person name="Loh J."/>
            <person name="Nouioui I."/>
            <person name="Goodfellow M."/>
        </authorList>
    </citation>
    <scope>NUCLEOTIDE SEQUENCE</scope>
    <source>
        <strain evidence="2">CSCA 57</strain>
    </source>
</reference>
<accession>A0A941IUM5</accession>